<evidence type="ECO:0000256" key="10">
    <source>
        <dbReference type="ARBA" id="ARBA00023236"/>
    </source>
</evidence>
<keyword evidence="10 13" id="KW-0742">SOS response</keyword>
<comment type="function">
    <text evidence="13">The UvrABC repair system catalyzes the recognition and processing of DNA lesions. A damage recognition complex composed of 2 UvrA and 2 UvrB subunits scans DNA for abnormalities. Upon binding of the UvrA(2)B(2) complex to a putative damaged site, the DNA wraps around one UvrB monomer. DNA wrap is dependent on ATP binding by UvrB and probably causes local melting of the DNA helix, facilitating insertion of UvrB beta-hairpin between the DNA strands. Then UvrB probes one DNA strand for the presence of a lesion. If a lesion is found the UvrA subunits dissociate and the UvrB-DNA preincision complex is formed. This complex is subsequently bound by UvrC and the second UvrB is released. If no lesion is found, the DNA wraps around the other UvrB subunit that will check the other stand for damage.</text>
</comment>
<keyword evidence="20" id="KW-0378">Hydrolase</keyword>
<dbReference type="Pfam" id="PF04851">
    <property type="entry name" value="ResIII"/>
    <property type="match status" value="1"/>
</dbReference>
<feature type="domain" description="Helicase C-terminal" evidence="19">
    <location>
        <begin position="458"/>
        <end position="624"/>
    </location>
</feature>
<evidence type="ECO:0000256" key="1">
    <source>
        <dbReference type="ARBA" id="ARBA00004496"/>
    </source>
</evidence>
<evidence type="ECO:0000313" key="21">
    <source>
        <dbReference type="Proteomes" id="UP001375743"/>
    </source>
</evidence>
<evidence type="ECO:0000256" key="4">
    <source>
        <dbReference type="ARBA" id="ARBA00022741"/>
    </source>
</evidence>
<accession>A0ABU8XU71</accession>
<dbReference type="InterPro" id="IPR004807">
    <property type="entry name" value="UvrB"/>
</dbReference>
<dbReference type="EMBL" id="JBBLZC010000017">
    <property type="protein sequence ID" value="MEK0084745.1"/>
    <property type="molecule type" value="Genomic_DNA"/>
</dbReference>
<comment type="subunit">
    <text evidence="11 13 14">Forms a heterotetramer with UvrA during the search for lesions. Interacts with UvrC in an incision complex.</text>
</comment>
<dbReference type="InterPro" id="IPR036876">
    <property type="entry name" value="UVR_dom_sf"/>
</dbReference>
<evidence type="ECO:0000259" key="17">
    <source>
        <dbReference type="PROSITE" id="PS50151"/>
    </source>
</evidence>
<feature type="coiled-coil region" evidence="15">
    <location>
        <begin position="647"/>
        <end position="686"/>
    </location>
</feature>
<feature type="domain" description="Helicase ATP-binding" evidence="18">
    <location>
        <begin position="53"/>
        <end position="206"/>
    </location>
</feature>
<dbReference type="NCBIfam" id="TIGR00631">
    <property type="entry name" value="uvrb"/>
    <property type="match status" value="1"/>
</dbReference>
<evidence type="ECO:0000256" key="5">
    <source>
        <dbReference type="ARBA" id="ARBA00022763"/>
    </source>
</evidence>
<dbReference type="RefSeq" id="WP_418160590.1">
    <property type="nucleotide sequence ID" value="NZ_JBBLZC010000017.1"/>
</dbReference>
<dbReference type="InterPro" id="IPR041471">
    <property type="entry name" value="UvrB_inter"/>
</dbReference>
<evidence type="ECO:0000256" key="16">
    <source>
        <dbReference type="SAM" id="MobiDB-lite"/>
    </source>
</evidence>
<dbReference type="InterPro" id="IPR027417">
    <property type="entry name" value="P-loop_NTPase"/>
</dbReference>
<dbReference type="PROSITE" id="PS51192">
    <property type="entry name" value="HELICASE_ATP_BIND_1"/>
    <property type="match status" value="1"/>
</dbReference>
<evidence type="ECO:0000313" key="20">
    <source>
        <dbReference type="EMBL" id="MEK0084745.1"/>
    </source>
</evidence>
<comment type="domain">
    <text evidence="13">The beta-hairpin motif is involved in DNA binding.</text>
</comment>
<dbReference type="SMART" id="SM00490">
    <property type="entry name" value="HELICc"/>
    <property type="match status" value="1"/>
</dbReference>
<feature type="domain" description="UVR" evidence="17">
    <location>
        <begin position="651"/>
        <end position="686"/>
    </location>
</feature>
<evidence type="ECO:0000256" key="11">
    <source>
        <dbReference type="ARBA" id="ARBA00026033"/>
    </source>
</evidence>
<evidence type="ECO:0000256" key="2">
    <source>
        <dbReference type="ARBA" id="ARBA00008533"/>
    </source>
</evidence>
<dbReference type="InterPro" id="IPR014001">
    <property type="entry name" value="Helicase_ATP-bd"/>
</dbReference>
<dbReference type="Pfam" id="PF02151">
    <property type="entry name" value="UVR"/>
    <property type="match status" value="1"/>
</dbReference>
<dbReference type="Gene3D" id="3.40.50.300">
    <property type="entry name" value="P-loop containing nucleotide triphosphate hydrolases"/>
    <property type="match status" value="3"/>
</dbReference>
<keyword evidence="21" id="KW-1185">Reference proteome</keyword>
<name>A0ABU8XU71_9PROT</name>
<evidence type="ECO:0000256" key="13">
    <source>
        <dbReference type="HAMAP-Rule" id="MF_00204"/>
    </source>
</evidence>
<dbReference type="SUPFAM" id="SSF52540">
    <property type="entry name" value="P-loop containing nucleoside triphosphate hydrolases"/>
    <property type="match status" value="2"/>
</dbReference>
<feature type="coiled-coil region" evidence="15">
    <location>
        <begin position="284"/>
        <end position="311"/>
    </location>
</feature>
<feature type="region of interest" description="Disordered" evidence="16">
    <location>
        <begin position="690"/>
        <end position="732"/>
    </location>
</feature>
<dbReference type="Gene3D" id="6.10.140.240">
    <property type="match status" value="1"/>
</dbReference>
<evidence type="ECO:0000256" key="8">
    <source>
        <dbReference type="ARBA" id="ARBA00022881"/>
    </source>
</evidence>
<dbReference type="PANTHER" id="PTHR24029">
    <property type="entry name" value="UVRABC SYSTEM PROTEIN B"/>
    <property type="match status" value="1"/>
</dbReference>
<evidence type="ECO:0000259" key="18">
    <source>
        <dbReference type="PROSITE" id="PS51192"/>
    </source>
</evidence>
<dbReference type="Proteomes" id="UP001375743">
    <property type="component" value="Unassembled WGS sequence"/>
</dbReference>
<keyword evidence="4 13" id="KW-0547">Nucleotide-binding</keyword>
<evidence type="ECO:0000256" key="12">
    <source>
        <dbReference type="ARBA" id="ARBA00029504"/>
    </source>
</evidence>
<evidence type="ECO:0000256" key="6">
    <source>
        <dbReference type="ARBA" id="ARBA00022769"/>
    </source>
</evidence>
<evidence type="ECO:0000256" key="7">
    <source>
        <dbReference type="ARBA" id="ARBA00022840"/>
    </source>
</evidence>
<proteinExistence type="inferred from homology"/>
<dbReference type="PROSITE" id="PS50151">
    <property type="entry name" value="UVR"/>
    <property type="match status" value="1"/>
</dbReference>
<feature type="short sequence motif" description="Beta-hairpin" evidence="13">
    <location>
        <begin position="119"/>
        <end position="142"/>
    </location>
</feature>
<evidence type="ECO:0000256" key="3">
    <source>
        <dbReference type="ARBA" id="ARBA00022490"/>
    </source>
</evidence>
<evidence type="ECO:0000259" key="19">
    <source>
        <dbReference type="PROSITE" id="PS51194"/>
    </source>
</evidence>
<keyword evidence="5 13" id="KW-0227">DNA damage</keyword>
<keyword evidence="8 13" id="KW-0267">Excision nuclease</keyword>
<reference evidence="20 21" key="1">
    <citation type="submission" date="2024-01" db="EMBL/GenBank/DDBJ databases">
        <title>Multi-omics insights into the function and evolution of sodium benzoate biodegradation pathways in Benzoatithermus flavus gen. nov., sp. nov. from hot spring.</title>
        <authorList>
            <person name="Hu C.-J."/>
            <person name="Li W.-J."/>
        </authorList>
    </citation>
    <scope>NUCLEOTIDE SEQUENCE [LARGE SCALE GENOMIC DNA]</scope>
    <source>
        <strain evidence="20 21">SYSU G07066</strain>
    </source>
</reference>
<dbReference type="NCBIfam" id="NF003673">
    <property type="entry name" value="PRK05298.1"/>
    <property type="match status" value="1"/>
</dbReference>
<dbReference type="Gene3D" id="4.10.860.10">
    <property type="entry name" value="UVR domain"/>
    <property type="match status" value="1"/>
</dbReference>
<comment type="similarity">
    <text evidence="2 13 14">Belongs to the UvrB family.</text>
</comment>
<dbReference type="CDD" id="cd17916">
    <property type="entry name" value="DEXHc_UvrB"/>
    <property type="match status" value="1"/>
</dbReference>
<keyword evidence="6 13" id="KW-0228">DNA excision</keyword>
<dbReference type="CDD" id="cd18790">
    <property type="entry name" value="SF2_C_UvrB"/>
    <property type="match status" value="1"/>
</dbReference>
<comment type="caution">
    <text evidence="20">The sequence shown here is derived from an EMBL/GenBank/DDBJ whole genome shotgun (WGS) entry which is preliminary data.</text>
</comment>
<dbReference type="SUPFAM" id="SSF46600">
    <property type="entry name" value="C-terminal UvrC-binding domain of UvrB"/>
    <property type="match status" value="1"/>
</dbReference>
<keyword evidence="7 13" id="KW-0067">ATP-binding</keyword>
<dbReference type="Pfam" id="PF00271">
    <property type="entry name" value="Helicase_C"/>
    <property type="match status" value="1"/>
</dbReference>
<dbReference type="Pfam" id="PF12344">
    <property type="entry name" value="UvrB"/>
    <property type="match status" value="1"/>
</dbReference>
<keyword evidence="9 13" id="KW-0234">DNA repair</keyword>
<protein>
    <recommendedName>
        <fullName evidence="12 13">UvrABC system protein B</fullName>
        <shortName evidence="13">Protein UvrB</shortName>
    </recommendedName>
    <alternativeName>
        <fullName evidence="13">Excinuclease ABC subunit B</fullName>
    </alternativeName>
</protein>
<evidence type="ECO:0000256" key="14">
    <source>
        <dbReference type="RuleBase" id="RU003587"/>
    </source>
</evidence>
<feature type="compositionally biased region" description="Basic residues" evidence="16">
    <location>
        <begin position="720"/>
        <end position="732"/>
    </location>
</feature>
<dbReference type="InterPro" id="IPR024759">
    <property type="entry name" value="UvrB_YAD/RRR_dom"/>
</dbReference>
<dbReference type="PANTHER" id="PTHR24029:SF0">
    <property type="entry name" value="UVRABC SYSTEM PROTEIN B"/>
    <property type="match status" value="1"/>
</dbReference>
<dbReference type="InterPro" id="IPR006935">
    <property type="entry name" value="Helicase/UvrB_N"/>
</dbReference>
<gene>
    <name evidence="13 20" type="primary">uvrB</name>
    <name evidence="20" type="ORF">U1T56_16450</name>
</gene>
<keyword evidence="15" id="KW-0175">Coiled coil</keyword>
<dbReference type="InterPro" id="IPR001943">
    <property type="entry name" value="UVR_dom"/>
</dbReference>
<evidence type="ECO:0000256" key="9">
    <source>
        <dbReference type="ARBA" id="ARBA00023204"/>
    </source>
</evidence>
<dbReference type="PROSITE" id="PS51194">
    <property type="entry name" value="HELICASE_CTER"/>
    <property type="match status" value="1"/>
</dbReference>
<dbReference type="InterPro" id="IPR001650">
    <property type="entry name" value="Helicase_C-like"/>
</dbReference>
<dbReference type="Pfam" id="PF17757">
    <property type="entry name" value="UvrB_inter"/>
    <property type="match status" value="1"/>
</dbReference>
<dbReference type="GO" id="GO:0016787">
    <property type="term" value="F:hydrolase activity"/>
    <property type="evidence" value="ECO:0007669"/>
    <property type="project" value="UniProtKB-KW"/>
</dbReference>
<sequence>MHAVEGLNALDLLKALAEHPDLIQRPEGGRKFELVSEFQPAGDQPQAIEALVEGLQRGEKDQVLLGVTGSGKTFTMAHVIARMQRPTIVLAPNKILAAQLYGEFRSFFPNNAVEYFVSYYDYYQPEAYVPRTDTYIEKTSSINEQIDRMRHSATRALFERDDVIIVASVSCIYGIGSPETYARMTLTLRQGQRVDRQRLLRALVELQYRRNELDFSRGSFRAKGDVIEIFPAHLEDRAWRISMFGDEVEAITEFDPLTGERTARLEQIRLYPNSHYVTPKPTLQEAIEGIKTELKERLEEFRSQGRLLEAERLEQRTMADLEMMVTTGSCPGIENYSRFLTGRNPGEPPPTLFEYIPENAILFVDESHVAVPQVGGMFKGDFQRKSTLAEFGFRLPSCRDNRPLKFEEWDTMRPQTIFVSATPGPWELERTGGVFVEQVIRPTGLVDPECIVRPVEHQVDDLLAECRACRDKGQRVLVTTLTKRMAEDLSEYLHEQGIRVRYLHSDIDTLERIEIIRDLRLGTFDVLVGINLLREGLDIPECGLVAILDADKEGYLRSETSLIQTIGRAARNAEGRVILYADTMTRSLKAAIDETNRRRAKQIAWNEAHGITPQSVRKQINDILQSVAERDYVTVDIGPDAPAAPTGTSLQAHIAQLEKKMREAAANLEFEEAARLRDEIRRLENKDLGLATVRPSQAPARQAAGAPWKPASGSREDKRRAAKARARRRTGP</sequence>
<comment type="subcellular location">
    <subcellularLocation>
        <location evidence="1 13 14">Cytoplasm</location>
    </subcellularLocation>
</comment>
<keyword evidence="3 13" id="KW-0963">Cytoplasm</keyword>
<dbReference type="HAMAP" id="MF_00204">
    <property type="entry name" value="UvrB"/>
    <property type="match status" value="1"/>
</dbReference>
<evidence type="ECO:0000256" key="15">
    <source>
        <dbReference type="SAM" id="Coils"/>
    </source>
</evidence>
<feature type="binding site" evidence="13">
    <location>
        <begin position="66"/>
        <end position="73"/>
    </location>
    <ligand>
        <name>ATP</name>
        <dbReference type="ChEBI" id="CHEBI:30616"/>
    </ligand>
</feature>
<dbReference type="SMART" id="SM00487">
    <property type="entry name" value="DEXDc"/>
    <property type="match status" value="1"/>
</dbReference>
<organism evidence="20 21">
    <name type="scientific">Benzoatithermus flavus</name>
    <dbReference type="NCBI Taxonomy" id="3108223"/>
    <lineage>
        <taxon>Bacteria</taxon>
        <taxon>Pseudomonadati</taxon>
        <taxon>Pseudomonadota</taxon>
        <taxon>Alphaproteobacteria</taxon>
        <taxon>Geminicoccales</taxon>
        <taxon>Geminicoccaceae</taxon>
        <taxon>Benzoatithermus</taxon>
    </lineage>
</organism>